<name>A0A812ECY5_ACAPH</name>
<reference evidence="13" key="1">
    <citation type="submission" date="2021-01" db="EMBL/GenBank/DDBJ databases">
        <authorList>
            <person name="Li R."/>
            <person name="Bekaert M."/>
        </authorList>
    </citation>
    <scope>NUCLEOTIDE SEQUENCE</scope>
    <source>
        <strain evidence="13">Farmed</strain>
    </source>
</reference>
<evidence type="ECO:0000256" key="7">
    <source>
        <dbReference type="ARBA" id="ARBA00038999"/>
    </source>
</evidence>
<evidence type="ECO:0000256" key="5">
    <source>
        <dbReference type="ARBA" id="ARBA00022840"/>
    </source>
</evidence>
<comment type="catalytic activity">
    <reaction evidence="10">
        <text>L-tyrosyl-[protein] + ATP = O-phospho-L-tyrosyl-[protein] + ADP + H(+)</text>
        <dbReference type="Rhea" id="RHEA:10596"/>
        <dbReference type="Rhea" id="RHEA-COMP:10136"/>
        <dbReference type="Rhea" id="RHEA-COMP:20101"/>
        <dbReference type="ChEBI" id="CHEBI:15378"/>
        <dbReference type="ChEBI" id="CHEBI:30616"/>
        <dbReference type="ChEBI" id="CHEBI:46858"/>
        <dbReference type="ChEBI" id="CHEBI:61978"/>
        <dbReference type="ChEBI" id="CHEBI:456216"/>
        <dbReference type="EC" id="2.7.12.2"/>
    </reaction>
</comment>
<evidence type="ECO:0000256" key="9">
    <source>
        <dbReference type="ARBA" id="ARBA00049299"/>
    </source>
</evidence>
<evidence type="ECO:0000256" key="8">
    <source>
        <dbReference type="ARBA" id="ARBA00049014"/>
    </source>
</evidence>
<evidence type="ECO:0000256" key="3">
    <source>
        <dbReference type="ARBA" id="ARBA00022741"/>
    </source>
</evidence>
<proteinExistence type="inferred from homology"/>
<evidence type="ECO:0000256" key="11">
    <source>
        <dbReference type="PROSITE-ProRule" id="PRU10141"/>
    </source>
</evidence>
<dbReference type="InterPro" id="IPR011009">
    <property type="entry name" value="Kinase-like_dom_sf"/>
</dbReference>
<dbReference type="FunFam" id="3.30.200.20:FF:000040">
    <property type="entry name" value="Dual specificity mitogen-activated protein kinase kinase"/>
    <property type="match status" value="1"/>
</dbReference>
<sequence>MLGTEPGLEAEPSRSFLSWRLRSLFLILFFSKSDTPDFTREHQLARFSADSSQAEWGMPYCLRDSFNVSFTSNRKKEKMTLPRLTIRIRTEMDQDMDMDWMVQPDQVTFRQSLEVISEVLHHKFPLTAFDYVDEDGERITVRSDDELQTMLTSYFNSLKEDDLVRGLLPPLIVYPKVCKTPQHRNIHGLTINTRQLSNSLNRFIPMQKKKRSAQTENIKDILACGNIAAEDLQTIEVIGSGNSGKVNRSLHGPTQKIMAVKVVQLDVSQEIQYGIISELEILCKCHSPSIIGFYGAFFVENRISICTEFMDGGSLDKYCQIPQSVLGKITCQVVQGLQYLWSLKILHRDVKPSNILVNTEGEVKLCDFGVSIQLVESIATTYVGTNAYMAPERLEAKVYGMPADVWSLGVTLFELATGNFPFTLMPGQNRVGELIKAIVENPPPRLSEEHFTVEFVDYVTRCMQTNPQDRLPAADLLVHTYTQMHCTESSQVVASWVQQQLQKGCIT</sequence>
<comment type="catalytic activity">
    <reaction evidence="9">
        <text>L-threonyl-[protein] + ATP = O-phospho-L-threonyl-[protein] + ADP + H(+)</text>
        <dbReference type="Rhea" id="RHEA:46608"/>
        <dbReference type="Rhea" id="RHEA-COMP:11060"/>
        <dbReference type="Rhea" id="RHEA-COMP:11605"/>
        <dbReference type="ChEBI" id="CHEBI:15378"/>
        <dbReference type="ChEBI" id="CHEBI:30013"/>
        <dbReference type="ChEBI" id="CHEBI:30616"/>
        <dbReference type="ChEBI" id="CHEBI:61977"/>
        <dbReference type="ChEBI" id="CHEBI:456216"/>
        <dbReference type="EC" id="2.7.12.2"/>
    </reaction>
</comment>
<dbReference type="EC" id="2.7.12.2" evidence="7"/>
<dbReference type="SUPFAM" id="SSF56112">
    <property type="entry name" value="Protein kinase-like (PK-like)"/>
    <property type="match status" value="1"/>
</dbReference>
<dbReference type="Gene3D" id="1.10.510.10">
    <property type="entry name" value="Transferase(Phosphotransferase) domain 1"/>
    <property type="match status" value="1"/>
</dbReference>
<evidence type="ECO:0000256" key="1">
    <source>
        <dbReference type="ARBA" id="ARBA00022527"/>
    </source>
</evidence>
<keyword evidence="2 13" id="KW-0808">Transferase</keyword>
<dbReference type="Pfam" id="PF00564">
    <property type="entry name" value="PB1"/>
    <property type="match status" value="1"/>
</dbReference>
<dbReference type="Gene3D" id="3.10.20.90">
    <property type="entry name" value="Phosphatidylinositol 3-kinase Catalytic Subunit, Chain A, domain 1"/>
    <property type="match status" value="1"/>
</dbReference>
<dbReference type="SUPFAM" id="SSF54277">
    <property type="entry name" value="CAD &amp; PB1 domains"/>
    <property type="match status" value="1"/>
</dbReference>
<dbReference type="InterPro" id="IPR000719">
    <property type="entry name" value="Prot_kinase_dom"/>
</dbReference>
<accession>A0A812ECY5</accession>
<dbReference type="GO" id="GO:0004708">
    <property type="term" value="F:MAP kinase kinase activity"/>
    <property type="evidence" value="ECO:0007669"/>
    <property type="project" value="UniProtKB-EC"/>
</dbReference>
<keyword evidence="3 11" id="KW-0547">Nucleotide-binding</keyword>
<dbReference type="InterPro" id="IPR008271">
    <property type="entry name" value="Ser/Thr_kinase_AS"/>
</dbReference>
<evidence type="ECO:0000256" key="10">
    <source>
        <dbReference type="ARBA" id="ARBA00051693"/>
    </source>
</evidence>
<dbReference type="PROSITE" id="PS00107">
    <property type="entry name" value="PROTEIN_KINASE_ATP"/>
    <property type="match status" value="1"/>
</dbReference>
<dbReference type="GO" id="GO:0005524">
    <property type="term" value="F:ATP binding"/>
    <property type="evidence" value="ECO:0007669"/>
    <property type="project" value="UniProtKB-UniRule"/>
</dbReference>
<evidence type="ECO:0000313" key="13">
    <source>
        <dbReference type="EMBL" id="CAE1322928.1"/>
    </source>
</evidence>
<dbReference type="Proteomes" id="UP000597762">
    <property type="component" value="Unassembled WGS sequence"/>
</dbReference>
<keyword evidence="14" id="KW-1185">Reference proteome</keyword>
<evidence type="ECO:0000259" key="12">
    <source>
        <dbReference type="PROSITE" id="PS50011"/>
    </source>
</evidence>
<organism evidence="13 14">
    <name type="scientific">Acanthosepion pharaonis</name>
    <name type="common">Pharaoh cuttlefish</name>
    <name type="synonym">Sepia pharaonis</name>
    <dbReference type="NCBI Taxonomy" id="158019"/>
    <lineage>
        <taxon>Eukaryota</taxon>
        <taxon>Metazoa</taxon>
        <taxon>Spiralia</taxon>
        <taxon>Lophotrochozoa</taxon>
        <taxon>Mollusca</taxon>
        <taxon>Cephalopoda</taxon>
        <taxon>Coleoidea</taxon>
        <taxon>Decapodiformes</taxon>
        <taxon>Sepiida</taxon>
        <taxon>Sepiina</taxon>
        <taxon>Sepiidae</taxon>
        <taxon>Acanthosepion</taxon>
    </lineage>
</organism>
<dbReference type="GO" id="GO:0004674">
    <property type="term" value="F:protein serine/threonine kinase activity"/>
    <property type="evidence" value="ECO:0007669"/>
    <property type="project" value="UniProtKB-KW"/>
</dbReference>
<comment type="catalytic activity">
    <reaction evidence="8">
        <text>L-seryl-[protein] + ATP = O-phospho-L-seryl-[protein] + ADP + H(+)</text>
        <dbReference type="Rhea" id="RHEA:17989"/>
        <dbReference type="Rhea" id="RHEA-COMP:9863"/>
        <dbReference type="Rhea" id="RHEA-COMP:11604"/>
        <dbReference type="ChEBI" id="CHEBI:15378"/>
        <dbReference type="ChEBI" id="CHEBI:29999"/>
        <dbReference type="ChEBI" id="CHEBI:30616"/>
        <dbReference type="ChEBI" id="CHEBI:83421"/>
        <dbReference type="ChEBI" id="CHEBI:456216"/>
        <dbReference type="EC" id="2.7.12.2"/>
    </reaction>
</comment>
<dbReference type="InterPro" id="IPR000270">
    <property type="entry name" value="PB1_dom"/>
</dbReference>
<dbReference type="PANTHER" id="PTHR48013:SF9">
    <property type="entry name" value="DUAL SPECIFICITY MITOGEN-ACTIVATED PROTEIN KINASE KINASE 5"/>
    <property type="match status" value="1"/>
</dbReference>
<protein>
    <recommendedName>
        <fullName evidence="7">mitogen-activated protein kinase kinase</fullName>
        <ecNumber evidence="7">2.7.12.2</ecNumber>
    </recommendedName>
</protein>
<dbReference type="PROSITE" id="PS00108">
    <property type="entry name" value="PROTEIN_KINASE_ST"/>
    <property type="match status" value="1"/>
</dbReference>
<evidence type="ECO:0000256" key="2">
    <source>
        <dbReference type="ARBA" id="ARBA00022679"/>
    </source>
</evidence>
<keyword evidence="4" id="KW-0418">Kinase</keyword>
<dbReference type="AlphaFoldDB" id="A0A812ECY5"/>
<comment type="similarity">
    <text evidence="6">Belongs to the protein kinase superfamily. STE Ser/Thr protein kinase family. MAP kinase kinase subfamily.</text>
</comment>
<dbReference type="EMBL" id="CAHIKZ030005347">
    <property type="protein sequence ID" value="CAE1322928.1"/>
    <property type="molecule type" value="Genomic_DNA"/>
</dbReference>
<comment type="caution">
    <text evidence="13">The sequence shown here is derived from an EMBL/GenBank/DDBJ whole genome shotgun (WGS) entry which is preliminary data.</text>
</comment>
<keyword evidence="5 11" id="KW-0067">ATP-binding</keyword>
<dbReference type="PROSITE" id="PS50011">
    <property type="entry name" value="PROTEIN_KINASE_DOM"/>
    <property type="match status" value="1"/>
</dbReference>
<dbReference type="OrthoDB" id="10252354at2759"/>
<dbReference type="Pfam" id="PF00069">
    <property type="entry name" value="Pkinase"/>
    <property type="match status" value="1"/>
</dbReference>
<dbReference type="Gene3D" id="3.30.200.20">
    <property type="entry name" value="Phosphorylase Kinase, domain 1"/>
    <property type="match status" value="1"/>
</dbReference>
<evidence type="ECO:0000256" key="4">
    <source>
        <dbReference type="ARBA" id="ARBA00022777"/>
    </source>
</evidence>
<dbReference type="InterPro" id="IPR017441">
    <property type="entry name" value="Protein_kinase_ATP_BS"/>
</dbReference>
<feature type="domain" description="Protein kinase" evidence="12">
    <location>
        <begin position="232"/>
        <end position="482"/>
    </location>
</feature>
<evidence type="ECO:0000256" key="6">
    <source>
        <dbReference type="ARBA" id="ARBA00038035"/>
    </source>
</evidence>
<dbReference type="SMART" id="SM00220">
    <property type="entry name" value="S_TKc"/>
    <property type="match status" value="1"/>
</dbReference>
<keyword evidence="1" id="KW-0723">Serine/threonine-protein kinase</keyword>
<feature type="binding site" evidence="11">
    <location>
        <position position="261"/>
    </location>
    <ligand>
        <name>ATP</name>
        <dbReference type="ChEBI" id="CHEBI:30616"/>
    </ligand>
</feature>
<evidence type="ECO:0000313" key="14">
    <source>
        <dbReference type="Proteomes" id="UP000597762"/>
    </source>
</evidence>
<gene>
    <name evidence="13" type="ORF">SPHA_72829</name>
</gene>
<dbReference type="PANTHER" id="PTHR48013">
    <property type="entry name" value="DUAL SPECIFICITY MITOGEN-ACTIVATED PROTEIN KINASE KINASE 5-RELATED"/>
    <property type="match status" value="1"/>
</dbReference>